<dbReference type="Pfam" id="PF04545">
    <property type="entry name" value="Sigma70_r4"/>
    <property type="match status" value="1"/>
</dbReference>
<dbReference type="GO" id="GO:0003677">
    <property type="term" value="F:DNA binding"/>
    <property type="evidence" value="ECO:0007669"/>
    <property type="project" value="UniProtKB-KW"/>
</dbReference>
<dbReference type="Gene3D" id="1.10.10.10">
    <property type="entry name" value="Winged helix-like DNA-binding domain superfamily/Winged helix DNA-binding domain"/>
    <property type="match status" value="2"/>
</dbReference>
<dbReference type="Proteomes" id="UP000216311">
    <property type="component" value="Unassembled WGS sequence"/>
</dbReference>
<sequence>MSCCSQRGPAMSSLPTRVAVRDQLNVAMDDLLAESEHGPSQADREAAVVAALPLAESIARRYRGRGVDHDDLLQVARLGLVKAVRGYRPGSPAGFTAYAVPTIVGEVKRHFRDHEWLVRPPRALQELQGEVSRERLHLGQQLGRSATDDEVAEVLGITPGRVRDANLSRRAYSAAPSGPEELLQVAAHEDQYERVLDRAHLRRVLAGLSDRDAALFRMRFIEERSQADIGAELGVSQVQVSRLLTKLLNRLRILLEPEGSTQHRAG</sequence>
<dbReference type="SUPFAM" id="SSF88659">
    <property type="entry name" value="Sigma3 and sigma4 domains of RNA polymerase sigma factors"/>
    <property type="match status" value="2"/>
</dbReference>
<dbReference type="GO" id="GO:0006352">
    <property type="term" value="P:DNA-templated transcription initiation"/>
    <property type="evidence" value="ECO:0007669"/>
    <property type="project" value="InterPro"/>
</dbReference>
<evidence type="ECO:0000256" key="1">
    <source>
        <dbReference type="ARBA" id="ARBA00023015"/>
    </source>
</evidence>
<dbReference type="InterPro" id="IPR013324">
    <property type="entry name" value="RNA_pol_sigma_r3/r4-like"/>
</dbReference>
<dbReference type="Pfam" id="PF04542">
    <property type="entry name" value="Sigma70_r2"/>
    <property type="match status" value="1"/>
</dbReference>
<evidence type="ECO:0000256" key="4">
    <source>
        <dbReference type="ARBA" id="ARBA00023163"/>
    </source>
</evidence>
<dbReference type="CDD" id="cd06171">
    <property type="entry name" value="Sigma70_r4"/>
    <property type="match status" value="1"/>
</dbReference>
<evidence type="ECO:0000313" key="9">
    <source>
        <dbReference type="Proteomes" id="UP000216311"/>
    </source>
</evidence>
<keyword evidence="9" id="KW-1185">Reference proteome</keyword>
<dbReference type="NCBIfam" id="TIGR02937">
    <property type="entry name" value="sigma70-ECF"/>
    <property type="match status" value="1"/>
</dbReference>
<keyword evidence="4" id="KW-0804">Transcription</keyword>
<dbReference type="Gene3D" id="1.20.120.1810">
    <property type="match status" value="1"/>
</dbReference>
<keyword evidence="3" id="KW-0238">DNA-binding</keyword>
<dbReference type="GO" id="GO:0016987">
    <property type="term" value="F:sigma factor activity"/>
    <property type="evidence" value="ECO:0007669"/>
    <property type="project" value="UniProtKB-KW"/>
</dbReference>
<dbReference type="SUPFAM" id="SSF88946">
    <property type="entry name" value="Sigma2 domain of RNA polymerase sigma factors"/>
    <property type="match status" value="1"/>
</dbReference>
<feature type="domain" description="RNA polymerase sigma-70 region 2" evidence="6">
    <location>
        <begin position="52"/>
        <end position="116"/>
    </location>
</feature>
<keyword evidence="2" id="KW-0731">Sigma factor</keyword>
<reference evidence="8 9" key="1">
    <citation type="submission" date="2017-07" db="EMBL/GenBank/DDBJ databases">
        <title>Draft whole genome sequences of clinical Proprionibacteriaceae strains.</title>
        <authorList>
            <person name="Bernier A.-M."/>
            <person name="Bernard K."/>
            <person name="Domingo M.-C."/>
        </authorList>
    </citation>
    <scope>NUCLEOTIDE SEQUENCE [LARGE SCALE GENOMIC DNA]</scope>
    <source>
        <strain evidence="8 9">NML 130396</strain>
    </source>
</reference>
<dbReference type="AlphaFoldDB" id="A0A255HCA3"/>
<evidence type="ECO:0000259" key="7">
    <source>
        <dbReference type="Pfam" id="PF04545"/>
    </source>
</evidence>
<dbReference type="InterPro" id="IPR000943">
    <property type="entry name" value="RNA_pol_sigma70"/>
</dbReference>
<organism evidence="8 9">
    <name type="scientific">Enemella dayhoffiae</name>
    <dbReference type="NCBI Taxonomy" id="2016507"/>
    <lineage>
        <taxon>Bacteria</taxon>
        <taxon>Bacillati</taxon>
        <taxon>Actinomycetota</taxon>
        <taxon>Actinomycetes</taxon>
        <taxon>Propionibacteriales</taxon>
        <taxon>Propionibacteriaceae</taxon>
        <taxon>Enemella</taxon>
    </lineage>
</organism>
<name>A0A255HCA3_9ACTN</name>
<proteinExistence type="predicted"/>
<dbReference type="InterPro" id="IPR007627">
    <property type="entry name" value="RNA_pol_sigma70_r2"/>
</dbReference>
<dbReference type="InterPro" id="IPR007624">
    <property type="entry name" value="RNA_pol_sigma70_r3"/>
</dbReference>
<dbReference type="InterPro" id="IPR036388">
    <property type="entry name" value="WH-like_DNA-bd_sf"/>
</dbReference>
<keyword evidence="1" id="KW-0805">Transcription regulation</keyword>
<accession>A0A255HCA3</accession>
<feature type="domain" description="RNA polymerase sigma-70 region 3" evidence="5">
    <location>
        <begin position="129"/>
        <end position="172"/>
    </location>
</feature>
<evidence type="ECO:0000256" key="2">
    <source>
        <dbReference type="ARBA" id="ARBA00023082"/>
    </source>
</evidence>
<dbReference type="Pfam" id="PF04539">
    <property type="entry name" value="Sigma70_r3"/>
    <property type="match status" value="1"/>
</dbReference>
<feature type="domain" description="RNA polymerase sigma-70 region 4" evidence="7">
    <location>
        <begin position="204"/>
        <end position="252"/>
    </location>
</feature>
<dbReference type="InterPro" id="IPR007630">
    <property type="entry name" value="RNA_pol_sigma70_r4"/>
</dbReference>
<dbReference type="OrthoDB" id="9804285at2"/>
<comment type="caution">
    <text evidence="8">The sequence shown here is derived from an EMBL/GenBank/DDBJ whole genome shotgun (WGS) entry which is preliminary data.</text>
</comment>
<protein>
    <submittedName>
        <fullName evidence="8">RNA polymerase subunit sigma-28</fullName>
    </submittedName>
</protein>
<gene>
    <name evidence="8" type="ORF">CGZ93_00700</name>
</gene>
<dbReference type="InterPro" id="IPR013325">
    <property type="entry name" value="RNA_pol_sigma_r2"/>
</dbReference>
<dbReference type="InterPro" id="IPR014284">
    <property type="entry name" value="RNA_pol_sigma-70_dom"/>
</dbReference>
<evidence type="ECO:0000259" key="5">
    <source>
        <dbReference type="Pfam" id="PF04539"/>
    </source>
</evidence>
<evidence type="ECO:0000313" key="8">
    <source>
        <dbReference type="EMBL" id="OYO25022.1"/>
    </source>
</evidence>
<dbReference type="PANTHER" id="PTHR30385">
    <property type="entry name" value="SIGMA FACTOR F FLAGELLAR"/>
    <property type="match status" value="1"/>
</dbReference>
<evidence type="ECO:0000259" key="6">
    <source>
        <dbReference type="Pfam" id="PF04542"/>
    </source>
</evidence>
<dbReference type="PRINTS" id="PR00046">
    <property type="entry name" value="SIGMA70FCT"/>
</dbReference>
<dbReference type="EMBL" id="NMVQ01000001">
    <property type="protein sequence ID" value="OYO25022.1"/>
    <property type="molecule type" value="Genomic_DNA"/>
</dbReference>
<dbReference type="PANTHER" id="PTHR30385:SF4">
    <property type="entry name" value="RNA POLYMERASE SIGMA-E FACTOR"/>
    <property type="match status" value="1"/>
</dbReference>
<evidence type="ECO:0000256" key="3">
    <source>
        <dbReference type="ARBA" id="ARBA00023125"/>
    </source>
</evidence>